<dbReference type="AlphaFoldDB" id="A0A5U4X8M8"/>
<gene>
    <name evidence="1" type="ORF">AXT19_17575</name>
</gene>
<feature type="non-terminal residue" evidence="1">
    <location>
        <position position="1"/>
    </location>
</feature>
<dbReference type="EMBL" id="AAGOHL010000084">
    <property type="protein sequence ID" value="EBQ2253091.1"/>
    <property type="molecule type" value="Genomic_DNA"/>
</dbReference>
<organism evidence="1">
    <name type="scientific">Salmonella enterica I</name>
    <dbReference type="NCBI Taxonomy" id="59201"/>
    <lineage>
        <taxon>Bacteria</taxon>
        <taxon>Pseudomonadati</taxon>
        <taxon>Pseudomonadota</taxon>
        <taxon>Gammaproteobacteria</taxon>
        <taxon>Enterobacterales</taxon>
        <taxon>Enterobacteriaceae</taxon>
        <taxon>Salmonella</taxon>
    </lineage>
</organism>
<comment type="caution">
    <text evidence="1">The sequence shown here is derived from an EMBL/GenBank/DDBJ whole genome shotgun (WGS) entry which is preliminary data.</text>
</comment>
<proteinExistence type="predicted"/>
<sequence length="20" mass="2354">RKNETPSLALSRFLYFLAQV</sequence>
<reference evidence="1" key="1">
    <citation type="submission" date="2018-07" db="EMBL/GenBank/DDBJ databases">
        <authorList>
            <consortium name="GenomeTrakr network: Whole genome sequencing for foodborne pathogen traceback"/>
        </authorList>
    </citation>
    <scope>NUCLEOTIDE SEQUENCE</scope>
    <source>
        <strain evidence="1">CFSAN032048</strain>
    </source>
</reference>
<evidence type="ECO:0000313" key="1">
    <source>
        <dbReference type="EMBL" id="EBQ2253091.1"/>
    </source>
</evidence>
<name>A0A5U4X8M8_SALET</name>
<protein>
    <submittedName>
        <fullName evidence="1">LysR family transcriptional regulator</fullName>
    </submittedName>
</protein>
<accession>A0A5U4X8M8</accession>